<protein>
    <submittedName>
        <fullName evidence="5">HTH-type transcriptional regulator RutR</fullName>
    </submittedName>
</protein>
<feature type="region of interest" description="Disordered" evidence="3">
    <location>
        <begin position="1"/>
        <end position="48"/>
    </location>
</feature>
<accession>A0A6P1YMZ3</accession>
<gene>
    <name evidence="5" type="primary">rutR</name>
    <name evidence="5" type="ORF">G3A50_14635</name>
</gene>
<dbReference type="NCBIfam" id="NF011584">
    <property type="entry name" value="PRK15008.1"/>
    <property type="match status" value="1"/>
</dbReference>
<dbReference type="InterPro" id="IPR009057">
    <property type="entry name" value="Homeodomain-like_sf"/>
</dbReference>
<dbReference type="GO" id="GO:0045892">
    <property type="term" value="P:negative regulation of DNA-templated transcription"/>
    <property type="evidence" value="ECO:0007669"/>
    <property type="project" value="InterPro"/>
</dbReference>
<dbReference type="Pfam" id="PF00440">
    <property type="entry name" value="TetR_N"/>
    <property type="match status" value="1"/>
</dbReference>
<dbReference type="SUPFAM" id="SSF46689">
    <property type="entry name" value="Homeodomain-like"/>
    <property type="match status" value="1"/>
</dbReference>
<sequence>MSPGRQDEQEPYLPRAASSGSQAGVGSSSSKTAPQHSGKRSVYPKTPRRLKQIEAKRTAILDAALGLFSRFGLHGTTVEQIAEQASVSKTNLFYYFASKEEVYVAVLRRLLDQWLAPLRALERDSDPVKGIGDYIRRKVEFSRSHPEASRLFCLEIVQGAPLLRGELETSLKELVDAKAEVIRAWVVEGRLSPVDPHHLIFAIWSTTQHYADFAVQIGALLNTGLDDSQFAEEAVRNIQRIILDGVRTRPLA</sequence>
<dbReference type="InterPro" id="IPR050109">
    <property type="entry name" value="HTH-type_TetR-like_transc_reg"/>
</dbReference>
<organism evidence="5 6">
    <name type="scientific">Ancylobacter pratisalsi</name>
    <dbReference type="NCBI Taxonomy" id="1745854"/>
    <lineage>
        <taxon>Bacteria</taxon>
        <taxon>Pseudomonadati</taxon>
        <taxon>Pseudomonadota</taxon>
        <taxon>Alphaproteobacteria</taxon>
        <taxon>Hyphomicrobiales</taxon>
        <taxon>Xanthobacteraceae</taxon>
        <taxon>Ancylobacter</taxon>
    </lineage>
</organism>
<keyword evidence="1 2" id="KW-0238">DNA-binding</keyword>
<dbReference type="PROSITE" id="PS01081">
    <property type="entry name" value="HTH_TETR_1"/>
    <property type="match status" value="1"/>
</dbReference>
<dbReference type="PROSITE" id="PS50977">
    <property type="entry name" value="HTH_TETR_2"/>
    <property type="match status" value="1"/>
</dbReference>
<evidence type="ECO:0000256" key="2">
    <source>
        <dbReference type="PROSITE-ProRule" id="PRU00335"/>
    </source>
</evidence>
<keyword evidence="6" id="KW-1185">Reference proteome</keyword>
<dbReference type="InterPro" id="IPR001647">
    <property type="entry name" value="HTH_TetR"/>
</dbReference>
<dbReference type="Gene3D" id="1.10.357.10">
    <property type="entry name" value="Tetracycline Repressor, domain 2"/>
    <property type="match status" value="1"/>
</dbReference>
<proteinExistence type="predicted"/>
<dbReference type="EMBL" id="CP048630">
    <property type="protein sequence ID" value="QIB34807.1"/>
    <property type="molecule type" value="Genomic_DNA"/>
</dbReference>
<feature type="compositionally biased region" description="Low complexity" evidence="3">
    <location>
        <begin position="16"/>
        <end position="30"/>
    </location>
</feature>
<evidence type="ECO:0000256" key="1">
    <source>
        <dbReference type="ARBA" id="ARBA00023125"/>
    </source>
</evidence>
<dbReference type="PRINTS" id="PR00455">
    <property type="entry name" value="HTHTETR"/>
</dbReference>
<dbReference type="KEGG" id="apra:G3A50_14635"/>
<dbReference type="InterPro" id="IPR036271">
    <property type="entry name" value="Tet_transcr_reg_TetR-rel_C_sf"/>
</dbReference>
<evidence type="ECO:0000313" key="5">
    <source>
        <dbReference type="EMBL" id="QIB34807.1"/>
    </source>
</evidence>
<feature type="domain" description="HTH tetR-type" evidence="4">
    <location>
        <begin position="54"/>
        <end position="114"/>
    </location>
</feature>
<evidence type="ECO:0000259" key="4">
    <source>
        <dbReference type="PROSITE" id="PS50977"/>
    </source>
</evidence>
<dbReference type="GO" id="GO:0003677">
    <property type="term" value="F:DNA binding"/>
    <property type="evidence" value="ECO:0007669"/>
    <property type="project" value="UniProtKB-UniRule"/>
</dbReference>
<dbReference type="Gene3D" id="1.10.10.60">
    <property type="entry name" value="Homeodomain-like"/>
    <property type="match status" value="1"/>
</dbReference>
<dbReference type="Proteomes" id="UP000464751">
    <property type="component" value="Chromosome"/>
</dbReference>
<evidence type="ECO:0000256" key="3">
    <source>
        <dbReference type="SAM" id="MobiDB-lite"/>
    </source>
</evidence>
<evidence type="ECO:0000313" key="6">
    <source>
        <dbReference type="Proteomes" id="UP000464751"/>
    </source>
</evidence>
<dbReference type="InterPro" id="IPR013573">
    <property type="entry name" value="Tscrpt_reg_YcdC_C"/>
</dbReference>
<name>A0A6P1YMZ3_9HYPH</name>
<dbReference type="InterPro" id="IPR023772">
    <property type="entry name" value="DNA-bd_HTH_TetR-type_CS"/>
</dbReference>
<feature type="DNA-binding region" description="H-T-H motif" evidence="2">
    <location>
        <begin position="77"/>
        <end position="96"/>
    </location>
</feature>
<dbReference type="Pfam" id="PF08362">
    <property type="entry name" value="TetR_C_3"/>
    <property type="match status" value="1"/>
</dbReference>
<dbReference type="AlphaFoldDB" id="A0A6P1YMZ3"/>
<dbReference type="PANTHER" id="PTHR30328">
    <property type="entry name" value="TRANSCRIPTIONAL REPRESSOR"/>
    <property type="match status" value="1"/>
</dbReference>
<dbReference type="SUPFAM" id="SSF48498">
    <property type="entry name" value="Tetracyclin repressor-like, C-terminal domain"/>
    <property type="match status" value="1"/>
</dbReference>
<reference evidence="5 6" key="1">
    <citation type="submission" date="2020-02" db="EMBL/GenBank/DDBJ databases">
        <authorList>
            <person name="Li G."/>
        </authorList>
    </citation>
    <scope>NUCLEOTIDE SEQUENCE [LARGE SCALE GENOMIC DNA]</scope>
    <source>
        <strain evidence="5 6">DSM 102029</strain>
    </source>
</reference>
<dbReference type="PANTHER" id="PTHR30328:SF54">
    <property type="entry name" value="HTH-TYPE TRANSCRIPTIONAL REPRESSOR SCO4008"/>
    <property type="match status" value="1"/>
</dbReference>